<reference evidence="9" key="1">
    <citation type="submission" date="2019-10" db="EMBL/GenBank/DDBJ databases">
        <authorList>
            <person name="Zhang R."/>
            <person name="Pan Y."/>
            <person name="Wang J."/>
            <person name="Ma R."/>
            <person name="Yu S."/>
        </authorList>
    </citation>
    <scope>NUCLEOTIDE SEQUENCE</scope>
    <source>
        <strain evidence="9">LA-IB0</strain>
        <tissue evidence="9">Leaf</tissue>
    </source>
</reference>
<dbReference type="PANTHER" id="PTHR31585">
    <property type="entry name" value="FOLATE-BIOPTERIN TRANSPORTER 1, CHLOROPLASTIC"/>
    <property type="match status" value="1"/>
</dbReference>
<feature type="transmembrane region" description="Helical" evidence="8">
    <location>
        <begin position="20"/>
        <end position="43"/>
    </location>
</feature>
<dbReference type="Gene3D" id="1.20.1250.20">
    <property type="entry name" value="MFS general substrate transporter like domains"/>
    <property type="match status" value="1"/>
</dbReference>
<evidence type="ECO:0000256" key="4">
    <source>
        <dbReference type="ARBA" id="ARBA00022692"/>
    </source>
</evidence>
<dbReference type="GO" id="GO:0016020">
    <property type="term" value="C:membrane"/>
    <property type="evidence" value="ECO:0007669"/>
    <property type="project" value="UniProtKB-SubCell"/>
</dbReference>
<evidence type="ECO:0000256" key="3">
    <source>
        <dbReference type="ARBA" id="ARBA00022448"/>
    </source>
</evidence>
<organism evidence="9 10">
    <name type="scientific">Buddleja alternifolia</name>
    <dbReference type="NCBI Taxonomy" id="168488"/>
    <lineage>
        <taxon>Eukaryota</taxon>
        <taxon>Viridiplantae</taxon>
        <taxon>Streptophyta</taxon>
        <taxon>Embryophyta</taxon>
        <taxon>Tracheophyta</taxon>
        <taxon>Spermatophyta</taxon>
        <taxon>Magnoliopsida</taxon>
        <taxon>eudicotyledons</taxon>
        <taxon>Gunneridae</taxon>
        <taxon>Pentapetalae</taxon>
        <taxon>asterids</taxon>
        <taxon>lamiids</taxon>
        <taxon>Lamiales</taxon>
        <taxon>Scrophulariaceae</taxon>
        <taxon>Buddlejeae</taxon>
        <taxon>Buddleja</taxon>
    </lineage>
</organism>
<comment type="subcellular location">
    <subcellularLocation>
        <location evidence="1">Membrane</location>
        <topology evidence="1">Multi-pass membrane protein</topology>
    </subcellularLocation>
</comment>
<proteinExistence type="inferred from homology"/>
<sequence length="433" mass="47216">MVVSSSGSGGVSEIVRNRKLLLGIGFLVQGLRCFPWMGVNFFLKDGLRVDPSTLQILQNSANLPMVAKPLYGILSDSFYIFAQHPFLQAVSWIAICTSGISFLSITFYLLLGNLGASIVEVANDAIVAETAKQSTSSKNTKSSSSGELQSFVWMASSIGGVLGNLIGGVMIDKFSPQRMFFIFGILLTFQFLITLFVHESSLDLPKAPTNVGFRKQLSQLMIALKKPEILYSVIWLSLSYAVIPALTGTMFFYQTQHLKIESSLLGMSKVFGQAAMLLWGIVYNRHLKSISSRKLIAAVQVTMAIFMVSDYLFLNGVYQRIGLPDSVYVIVFSGLLEVLYFFKVLPFNVLMAQLCPPGFEGSVMAFVTSAVALALIVSGYLGVALASFVGVKGDDFSGLPRGLLIQAACTILPVFWCSWIPEDVKSKAKGKEN</sequence>
<evidence type="ECO:0000256" key="1">
    <source>
        <dbReference type="ARBA" id="ARBA00004141"/>
    </source>
</evidence>
<evidence type="ECO:0008006" key="11">
    <source>
        <dbReference type="Google" id="ProtNLM"/>
    </source>
</evidence>
<comment type="similarity">
    <text evidence="7">Belongs to the major facilitator superfamily. Phosphate:H(+) symporter (TC 2.A.1.9) family.</text>
</comment>
<feature type="transmembrane region" description="Helical" evidence="8">
    <location>
        <begin position="403"/>
        <end position="421"/>
    </location>
</feature>
<feature type="transmembrane region" description="Helical" evidence="8">
    <location>
        <begin position="229"/>
        <end position="252"/>
    </location>
</feature>
<dbReference type="AlphaFoldDB" id="A0AAV6YG34"/>
<keyword evidence="10" id="KW-1185">Reference proteome</keyword>
<feature type="transmembrane region" description="Helical" evidence="8">
    <location>
        <begin position="178"/>
        <end position="197"/>
    </location>
</feature>
<name>A0AAV6YG34_9LAMI</name>
<comment type="caution">
    <text evidence="9">The sequence shown here is derived from an EMBL/GenBank/DDBJ whole genome shotgun (WGS) entry which is preliminary data.</text>
</comment>
<feature type="transmembrane region" description="Helical" evidence="8">
    <location>
        <begin position="264"/>
        <end position="283"/>
    </location>
</feature>
<dbReference type="EMBL" id="WHWC01000001">
    <property type="protein sequence ID" value="KAG8391157.1"/>
    <property type="molecule type" value="Genomic_DNA"/>
</dbReference>
<evidence type="ECO:0000256" key="6">
    <source>
        <dbReference type="ARBA" id="ARBA00023136"/>
    </source>
</evidence>
<keyword evidence="4 8" id="KW-0812">Transmembrane</keyword>
<keyword evidence="5 8" id="KW-1133">Transmembrane helix</keyword>
<dbReference type="Proteomes" id="UP000826271">
    <property type="component" value="Unassembled WGS sequence"/>
</dbReference>
<keyword evidence="3" id="KW-0813">Transport</keyword>
<dbReference type="InterPro" id="IPR036259">
    <property type="entry name" value="MFS_trans_sf"/>
</dbReference>
<feature type="transmembrane region" description="Helical" evidence="8">
    <location>
        <begin position="295"/>
        <end position="314"/>
    </location>
</feature>
<accession>A0AAV6YG34</accession>
<evidence type="ECO:0000256" key="7">
    <source>
        <dbReference type="ARBA" id="ARBA00044504"/>
    </source>
</evidence>
<keyword evidence="6 8" id="KW-0472">Membrane</keyword>
<dbReference type="PANTHER" id="PTHR31585:SF2">
    <property type="entry name" value="FOLATE-BIOPTERIN TRANSPORTER 7-RELATED"/>
    <property type="match status" value="1"/>
</dbReference>
<feature type="transmembrane region" description="Helical" evidence="8">
    <location>
        <begin position="365"/>
        <end position="391"/>
    </location>
</feature>
<evidence type="ECO:0000256" key="2">
    <source>
        <dbReference type="ARBA" id="ARBA00007015"/>
    </source>
</evidence>
<feature type="transmembrane region" description="Helical" evidence="8">
    <location>
        <begin position="89"/>
        <end position="111"/>
    </location>
</feature>
<dbReference type="InterPro" id="IPR039309">
    <property type="entry name" value="BT1"/>
</dbReference>
<feature type="transmembrane region" description="Helical" evidence="8">
    <location>
        <begin position="151"/>
        <end position="171"/>
    </location>
</feature>
<evidence type="ECO:0000313" key="9">
    <source>
        <dbReference type="EMBL" id="KAG8391157.1"/>
    </source>
</evidence>
<dbReference type="SUPFAM" id="SSF103473">
    <property type="entry name" value="MFS general substrate transporter"/>
    <property type="match status" value="1"/>
</dbReference>
<feature type="transmembrane region" description="Helical" evidence="8">
    <location>
        <begin position="326"/>
        <end position="345"/>
    </location>
</feature>
<gene>
    <name evidence="9" type="ORF">BUALT_Bualt01G0158600</name>
</gene>
<protein>
    <recommendedName>
        <fullName evidence="11">Folate-biopterin transporter 7</fullName>
    </recommendedName>
</protein>
<evidence type="ECO:0000256" key="5">
    <source>
        <dbReference type="ARBA" id="ARBA00022989"/>
    </source>
</evidence>
<dbReference type="Pfam" id="PF03092">
    <property type="entry name" value="BT1"/>
    <property type="match status" value="1"/>
</dbReference>
<comment type="similarity">
    <text evidence="2">Belongs to the major facilitator superfamily. Folate-biopterin transporter (TC 2.A.71) family.</text>
</comment>
<evidence type="ECO:0000256" key="8">
    <source>
        <dbReference type="SAM" id="Phobius"/>
    </source>
</evidence>
<evidence type="ECO:0000313" key="10">
    <source>
        <dbReference type="Proteomes" id="UP000826271"/>
    </source>
</evidence>